<dbReference type="InParanoid" id="W4JWL2"/>
<keyword evidence="3" id="KW-1185">Reference proteome</keyword>
<accession>W4JWL2</accession>
<feature type="compositionally biased region" description="Low complexity" evidence="1">
    <location>
        <begin position="43"/>
        <end position="56"/>
    </location>
</feature>
<feature type="region of interest" description="Disordered" evidence="1">
    <location>
        <begin position="155"/>
        <end position="190"/>
    </location>
</feature>
<gene>
    <name evidence="2" type="ORF">HETIRDRAFT_326887</name>
</gene>
<dbReference type="Proteomes" id="UP000030671">
    <property type="component" value="Unassembled WGS sequence"/>
</dbReference>
<reference evidence="2 3" key="1">
    <citation type="journal article" date="2012" name="New Phytol.">
        <title>Insight into trade-off between wood decay and parasitism from the genome of a fungal forest pathogen.</title>
        <authorList>
            <person name="Olson A."/>
            <person name="Aerts A."/>
            <person name="Asiegbu F."/>
            <person name="Belbahri L."/>
            <person name="Bouzid O."/>
            <person name="Broberg A."/>
            <person name="Canback B."/>
            <person name="Coutinho P.M."/>
            <person name="Cullen D."/>
            <person name="Dalman K."/>
            <person name="Deflorio G."/>
            <person name="van Diepen L.T."/>
            <person name="Dunand C."/>
            <person name="Duplessis S."/>
            <person name="Durling M."/>
            <person name="Gonthier P."/>
            <person name="Grimwood J."/>
            <person name="Fossdal C.G."/>
            <person name="Hansson D."/>
            <person name="Henrissat B."/>
            <person name="Hietala A."/>
            <person name="Himmelstrand K."/>
            <person name="Hoffmeister D."/>
            <person name="Hogberg N."/>
            <person name="James T.Y."/>
            <person name="Karlsson M."/>
            <person name="Kohler A."/>
            <person name="Kues U."/>
            <person name="Lee Y.H."/>
            <person name="Lin Y.C."/>
            <person name="Lind M."/>
            <person name="Lindquist E."/>
            <person name="Lombard V."/>
            <person name="Lucas S."/>
            <person name="Lunden K."/>
            <person name="Morin E."/>
            <person name="Murat C."/>
            <person name="Park J."/>
            <person name="Raffaello T."/>
            <person name="Rouze P."/>
            <person name="Salamov A."/>
            <person name="Schmutz J."/>
            <person name="Solheim H."/>
            <person name="Stahlberg J."/>
            <person name="Velez H."/>
            <person name="de Vries R.P."/>
            <person name="Wiebenga A."/>
            <person name="Woodward S."/>
            <person name="Yakovlev I."/>
            <person name="Garbelotto M."/>
            <person name="Martin F."/>
            <person name="Grigoriev I.V."/>
            <person name="Stenlid J."/>
        </authorList>
    </citation>
    <scope>NUCLEOTIDE SEQUENCE [LARGE SCALE GENOMIC DNA]</scope>
    <source>
        <strain evidence="2 3">TC 32-1</strain>
    </source>
</reference>
<evidence type="ECO:0000313" key="3">
    <source>
        <dbReference type="Proteomes" id="UP000030671"/>
    </source>
</evidence>
<feature type="compositionally biased region" description="Low complexity" evidence="1">
    <location>
        <begin position="272"/>
        <end position="283"/>
    </location>
</feature>
<sequence length="325" mass="34526">MATDYRATAVASNEYEPYKEPHAPASRRAHAMSLEAILSPVLSDCSTSSSSSSSSLAARRTPESLHPINTRGGTSASSQTVTTSPIQPILVHPTPARRSFVLQAPLPKRIPSAYASPASVPSDTPSYAWPQTLPPARSAIPHPRRESEPALARSSAGISGWMPSPGRTCETIDPSQTRYWRPPPTERPRHASAYSEAQGIEDALGLLHHRGARVPPDCDRDGAPHAGVPPSVAFAVATSAQRERRERERVVVAGATPAAYDPFVPVTGRQHTAASTSGVSATAPRRSARHEEISRDSSSASDACRASGSSPRSWSSIVGLNDKQK</sequence>
<dbReference type="HOGENOM" id="CLU_855456_0_0_1"/>
<name>W4JWL2_HETIT</name>
<feature type="compositionally biased region" description="Low complexity" evidence="1">
    <location>
        <begin position="296"/>
        <end position="316"/>
    </location>
</feature>
<feature type="compositionally biased region" description="Polar residues" evidence="1">
    <location>
        <begin position="71"/>
        <end position="86"/>
    </location>
</feature>
<evidence type="ECO:0000256" key="1">
    <source>
        <dbReference type="SAM" id="MobiDB-lite"/>
    </source>
</evidence>
<dbReference type="RefSeq" id="XP_009550981.1">
    <property type="nucleotide sequence ID" value="XM_009552686.1"/>
</dbReference>
<feature type="region of interest" description="Disordered" evidence="1">
    <location>
        <begin position="43"/>
        <end position="90"/>
    </location>
</feature>
<protein>
    <submittedName>
        <fullName evidence="2">Uncharacterized protein</fullName>
    </submittedName>
</protein>
<dbReference type="OrthoDB" id="10649081at2759"/>
<dbReference type="AlphaFoldDB" id="W4JWL2"/>
<organism evidence="2 3">
    <name type="scientific">Heterobasidion irregulare (strain TC 32-1)</name>
    <dbReference type="NCBI Taxonomy" id="747525"/>
    <lineage>
        <taxon>Eukaryota</taxon>
        <taxon>Fungi</taxon>
        <taxon>Dikarya</taxon>
        <taxon>Basidiomycota</taxon>
        <taxon>Agaricomycotina</taxon>
        <taxon>Agaricomycetes</taxon>
        <taxon>Russulales</taxon>
        <taxon>Bondarzewiaceae</taxon>
        <taxon>Heterobasidion</taxon>
        <taxon>Heterobasidion annosum species complex</taxon>
    </lineage>
</organism>
<proteinExistence type="predicted"/>
<dbReference type="KEGG" id="hir:HETIRDRAFT_326887"/>
<evidence type="ECO:0000313" key="2">
    <source>
        <dbReference type="EMBL" id="ETW77480.1"/>
    </source>
</evidence>
<feature type="region of interest" description="Disordered" evidence="1">
    <location>
        <begin position="1"/>
        <end position="28"/>
    </location>
</feature>
<dbReference type="GeneID" id="20671276"/>
<dbReference type="EMBL" id="KI925463">
    <property type="protein sequence ID" value="ETW77480.1"/>
    <property type="molecule type" value="Genomic_DNA"/>
</dbReference>
<feature type="region of interest" description="Disordered" evidence="1">
    <location>
        <begin position="259"/>
        <end position="325"/>
    </location>
</feature>